<organism evidence="6 7">
    <name type="scientific">Legionella maceachernii</name>
    <dbReference type="NCBI Taxonomy" id="466"/>
    <lineage>
        <taxon>Bacteria</taxon>
        <taxon>Pseudomonadati</taxon>
        <taxon>Pseudomonadota</taxon>
        <taxon>Gammaproteobacteria</taxon>
        <taxon>Legionellales</taxon>
        <taxon>Legionellaceae</taxon>
        <taxon>Legionella</taxon>
    </lineage>
</organism>
<feature type="short sequence motif" description="DGA/G" evidence="4">
    <location>
        <begin position="212"/>
        <end position="214"/>
    </location>
</feature>
<dbReference type="InterPro" id="IPR050301">
    <property type="entry name" value="NTE"/>
</dbReference>
<dbReference type="PANTHER" id="PTHR14226">
    <property type="entry name" value="NEUROPATHY TARGET ESTERASE/SWISS CHEESE D.MELANOGASTER"/>
    <property type="match status" value="1"/>
</dbReference>
<evidence type="ECO:0000256" key="3">
    <source>
        <dbReference type="ARBA" id="ARBA00023098"/>
    </source>
</evidence>
<dbReference type="PANTHER" id="PTHR14226:SF57">
    <property type="entry name" value="BLR7027 PROTEIN"/>
    <property type="match status" value="1"/>
</dbReference>
<dbReference type="AlphaFoldDB" id="A0A0W0W0B7"/>
<comment type="caution">
    <text evidence="6">The sequence shown here is derived from an EMBL/GenBank/DDBJ whole genome shotgun (WGS) entry which is preliminary data.</text>
</comment>
<dbReference type="PATRIC" id="fig|466.6.peg.1936"/>
<dbReference type="Gene3D" id="3.40.1090.10">
    <property type="entry name" value="Cytosolic phospholipase A2 catalytic domain"/>
    <property type="match status" value="2"/>
</dbReference>
<feature type="active site" description="Nucleophile" evidence="4">
    <location>
        <position position="50"/>
    </location>
</feature>
<accession>A0A0W0W0B7</accession>
<dbReference type="GO" id="GO:0016787">
    <property type="term" value="F:hydrolase activity"/>
    <property type="evidence" value="ECO:0007669"/>
    <property type="project" value="UniProtKB-UniRule"/>
</dbReference>
<feature type="short sequence motif" description="GXGXXG" evidence="4">
    <location>
        <begin position="21"/>
        <end position="26"/>
    </location>
</feature>
<name>A0A0W0W0B7_9GAMM</name>
<dbReference type="Proteomes" id="UP000054908">
    <property type="component" value="Unassembled WGS sequence"/>
</dbReference>
<dbReference type="EMBL" id="LNYL01000043">
    <property type="protein sequence ID" value="KTD25759.1"/>
    <property type="molecule type" value="Genomic_DNA"/>
</dbReference>
<dbReference type="GO" id="GO:0016042">
    <property type="term" value="P:lipid catabolic process"/>
    <property type="evidence" value="ECO:0007669"/>
    <property type="project" value="UniProtKB-UniRule"/>
</dbReference>
<sequence>MSSKATIQKQNYERVACIFQGGGSLGAYQVGAFKAIIERGYKPNFYAGVSMGAINCAIIAGNPPEKQYEQLIAFWGSLSPRLWSISMSSIEEIDFLNYFYNQTSALHALCYGVEGFFKPRIIPPLDWLSYSLDELSYYDISPLKSTLEKFVDFDRINSKELVLCLGAVKASSGEVVYFNNQEIRIEPEHVIASCSLPPSFPAIKIEDEYYWDGGVFANTPLFAVVDLEPCVDTLCFAVDCFSLSGEYPQNMEQLRLRIKNIQAASRTRRLTEALTRRRNLQKVIKFLGEKLPLETKREPYIQKLLKLGEDKRLSVVHLIHAGLSNDNTTRSYNFSPAAIRNRILAGYKEAIAVLKDPQWENMPTGNVPPINYGFCAEYFGEKKKKSDLK</sequence>
<keyword evidence="3 4" id="KW-0443">Lipid metabolism</keyword>
<gene>
    <name evidence="6" type="ORF">Lmac_1838</name>
</gene>
<dbReference type="InterPro" id="IPR021095">
    <property type="entry name" value="DUF3734"/>
</dbReference>
<dbReference type="OrthoDB" id="9807112at2"/>
<dbReference type="InterPro" id="IPR002641">
    <property type="entry name" value="PNPLA_dom"/>
</dbReference>
<feature type="active site" description="Proton acceptor" evidence="4">
    <location>
        <position position="212"/>
    </location>
</feature>
<dbReference type="STRING" id="466.Lmac_1838"/>
<keyword evidence="2 4" id="KW-0442">Lipid degradation</keyword>
<reference evidence="6 7" key="1">
    <citation type="submission" date="2015-11" db="EMBL/GenBank/DDBJ databases">
        <title>Genomic analysis of 38 Legionella species identifies large and diverse effector repertoires.</title>
        <authorList>
            <person name="Burstein D."/>
            <person name="Amaro F."/>
            <person name="Zusman T."/>
            <person name="Lifshitz Z."/>
            <person name="Cohen O."/>
            <person name="Gilbert J.A."/>
            <person name="Pupko T."/>
            <person name="Shuman H.A."/>
            <person name="Segal G."/>
        </authorList>
    </citation>
    <scope>NUCLEOTIDE SEQUENCE [LARGE SCALE GENOMIC DNA]</scope>
    <source>
        <strain evidence="6 7">PX-1-G2-E2</strain>
    </source>
</reference>
<keyword evidence="1 4" id="KW-0378">Hydrolase</keyword>
<evidence type="ECO:0000259" key="5">
    <source>
        <dbReference type="PROSITE" id="PS51635"/>
    </source>
</evidence>
<dbReference type="PROSITE" id="PS51635">
    <property type="entry name" value="PNPLA"/>
    <property type="match status" value="1"/>
</dbReference>
<dbReference type="RefSeq" id="WP_058452598.1">
    <property type="nucleotide sequence ID" value="NZ_CAAAIB010000003.1"/>
</dbReference>
<dbReference type="CDD" id="cd07209">
    <property type="entry name" value="Pat_hypo_Ecoli_Z1214_like"/>
    <property type="match status" value="1"/>
</dbReference>
<dbReference type="Pfam" id="PF12536">
    <property type="entry name" value="DUF3734"/>
    <property type="match status" value="1"/>
</dbReference>
<proteinExistence type="predicted"/>
<evidence type="ECO:0000256" key="4">
    <source>
        <dbReference type="PROSITE-ProRule" id="PRU01161"/>
    </source>
</evidence>
<feature type="domain" description="PNPLA" evidence="5">
    <location>
        <begin position="17"/>
        <end position="225"/>
    </location>
</feature>
<dbReference type="InterPro" id="IPR016035">
    <property type="entry name" value="Acyl_Trfase/lysoPLipase"/>
</dbReference>
<evidence type="ECO:0000313" key="6">
    <source>
        <dbReference type="EMBL" id="KTD25759.1"/>
    </source>
</evidence>
<keyword evidence="7" id="KW-1185">Reference proteome</keyword>
<evidence type="ECO:0000256" key="1">
    <source>
        <dbReference type="ARBA" id="ARBA00022801"/>
    </source>
</evidence>
<dbReference type="Pfam" id="PF01734">
    <property type="entry name" value="Patatin"/>
    <property type="match status" value="1"/>
</dbReference>
<protein>
    <submittedName>
        <fullName evidence="6">Patatin-like phospholipase</fullName>
    </submittedName>
</protein>
<evidence type="ECO:0000256" key="2">
    <source>
        <dbReference type="ARBA" id="ARBA00022963"/>
    </source>
</evidence>
<dbReference type="SUPFAM" id="SSF52151">
    <property type="entry name" value="FabD/lysophospholipase-like"/>
    <property type="match status" value="1"/>
</dbReference>
<feature type="short sequence motif" description="GXSXG" evidence="4">
    <location>
        <begin position="48"/>
        <end position="52"/>
    </location>
</feature>
<evidence type="ECO:0000313" key="7">
    <source>
        <dbReference type="Proteomes" id="UP000054908"/>
    </source>
</evidence>